<reference evidence="7 8" key="1">
    <citation type="submission" date="2014-07" db="EMBL/GenBank/DDBJ databases">
        <authorList>
            <person name="McCorrison J."/>
            <person name="Sanka R."/>
            <person name="Torralba M."/>
            <person name="Gillis M."/>
            <person name="Haft D.H."/>
            <person name="Methe B."/>
            <person name="Sutton G."/>
            <person name="Nelson K.E."/>
        </authorList>
    </citation>
    <scope>NUCLEOTIDE SEQUENCE [LARGE SCALE GENOMIC DNA]</scope>
    <source>
        <strain evidence="7 8">DNF00450</strain>
    </source>
</reference>
<protein>
    <recommendedName>
        <fullName evidence="6">VWFA domain-containing protein</fullName>
    </recommendedName>
</protein>
<evidence type="ECO:0000313" key="8">
    <source>
        <dbReference type="Proteomes" id="UP000029548"/>
    </source>
</evidence>
<keyword evidence="3 5" id="KW-1133">Transmembrane helix</keyword>
<dbReference type="Proteomes" id="UP000029548">
    <property type="component" value="Unassembled WGS sequence"/>
</dbReference>
<proteinExistence type="predicted"/>
<dbReference type="InterPro" id="IPR024163">
    <property type="entry name" value="Aerotolerance_reg_N"/>
</dbReference>
<sequence>MTGSFAHPWWLLALLVPIAAAAAYVVVDKRKRRRSIAFGNFTVVADVTGPGHPWLRHVPVAALLAALAVLAVAMAGPMAETKVARNRATIMLAVDVSLSMSATDVEPDRLTTAKQAGREFIESLPDDLNVGLVTFAGRAQTPVMPTTDHDTVARALDGATLDSATATGDAIAAAQSAILQFGEQVQGPEGPPPAAIVLLSDGKQTIPAELDDPRGAYTAADEAAKIGLPIHTISFGTRDGVVNIDGQVLEVPNDDESLMEIARRTEGEFHSAASLDELRDVYGALTDEIGYELRRSEKPRPWMVASFVLLVISAGASLVLGRRVP</sequence>
<dbReference type="InterPro" id="IPR036465">
    <property type="entry name" value="vWFA_dom_sf"/>
</dbReference>
<evidence type="ECO:0000256" key="1">
    <source>
        <dbReference type="ARBA" id="ARBA00022475"/>
    </source>
</evidence>
<dbReference type="InterPro" id="IPR002035">
    <property type="entry name" value="VWF_A"/>
</dbReference>
<gene>
    <name evidence="7" type="ORF">HMPREF1650_03100</name>
</gene>
<dbReference type="EMBL" id="JRNE01000033">
    <property type="protein sequence ID" value="KGF17893.1"/>
    <property type="molecule type" value="Genomic_DNA"/>
</dbReference>
<dbReference type="InterPro" id="IPR050768">
    <property type="entry name" value="UPF0353/GerABKA_families"/>
</dbReference>
<dbReference type="eggNOG" id="COG2304">
    <property type="taxonomic scope" value="Bacteria"/>
</dbReference>
<feature type="transmembrane region" description="Helical" evidence="5">
    <location>
        <begin position="6"/>
        <end position="27"/>
    </location>
</feature>
<dbReference type="Gene3D" id="3.40.50.410">
    <property type="entry name" value="von Willebrand factor, type A domain"/>
    <property type="match status" value="1"/>
</dbReference>
<dbReference type="AlphaFoldDB" id="A0A095Y6M4"/>
<dbReference type="PANTHER" id="PTHR22550">
    <property type="entry name" value="SPORE GERMINATION PROTEIN"/>
    <property type="match status" value="1"/>
</dbReference>
<feature type="transmembrane region" description="Helical" evidence="5">
    <location>
        <begin position="60"/>
        <end position="79"/>
    </location>
</feature>
<evidence type="ECO:0000256" key="5">
    <source>
        <dbReference type="SAM" id="Phobius"/>
    </source>
</evidence>
<feature type="domain" description="VWFA" evidence="6">
    <location>
        <begin position="89"/>
        <end position="289"/>
    </location>
</feature>
<dbReference type="PROSITE" id="PS50234">
    <property type="entry name" value="VWFA"/>
    <property type="match status" value="1"/>
</dbReference>
<accession>A0A095Y6M4</accession>
<name>A0A095Y6M4_9CORY</name>
<keyword evidence="4 5" id="KW-0472">Membrane</keyword>
<evidence type="ECO:0000313" key="7">
    <source>
        <dbReference type="EMBL" id="KGF17893.1"/>
    </source>
</evidence>
<dbReference type="SUPFAM" id="SSF53300">
    <property type="entry name" value="vWA-like"/>
    <property type="match status" value="1"/>
</dbReference>
<dbReference type="SMART" id="SM00327">
    <property type="entry name" value="VWA"/>
    <property type="match status" value="1"/>
</dbReference>
<dbReference type="Pfam" id="PF07584">
    <property type="entry name" value="BatA"/>
    <property type="match status" value="1"/>
</dbReference>
<evidence type="ECO:0000256" key="4">
    <source>
        <dbReference type="ARBA" id="ARBA00023136"/>
    </source>
</evidence>
<keyword evidence="1" id="KW-1003">Cell membrane</keyword>
<organism evidence="7 8">
    <name type="scientific">Corynebacterium freneyi DNF00450</name>
    <dbReference type="NCBI Taxonomy" id="1287475"/>
    <lineage>
        <taxon>Bacteria</taxon>
        <taxon>Bacillati</taxon>
        <taxon>Actinomycetota</taxon>
        <taxon>Actinomycetes</taxon>
        <taxon>Mycobacteriales</taxon>
        <taxon>Corynebacteriaceae</taxon>
        <taxon>Corynebacterium</taxon>
    </lineage>
</organism>
<keyword evidence="2 5" id="KW-0812">Transmembrane</keyword>
<feature type="transmembrane region" description="Helical" evidence="5">
    <location>
        <begin position="302"/>
        <end position="321"/>
    </location>
</feature>
<evidence type="ECO:0000259" key="6">
    <source>
        <dbReference type="PROSITE" id="PS50234"/>
    </source>
</evidence>
<evidence type="ECO:0000256" key="3">
    <source>
        <dbReference type="ARBA" id="ARBA00022989"/>
    </source>
</evidence>
<dbReference type="Pfam" id="PF13519">
    <property type="entry name" value="VWA_2"/>
    <property type="match status" value="1"/>
</dbReference>
<dbReference type="PANTHER" id="PTHR22550:SF5">
    <property type="entry name" value="LEUCINE ZIPPER PROTEIN 4"/>
    <property type="match status" value="1"/>
</dbReference>
<dbReference type="RefSeq" id="WP_035120723.1">
    <property type="nucleotide sequence ID" value="NZ_JRNE01000033.1"/>
</dbReference>
<comment type="caution">
    <text evidence="7">The sequence shown here is derived from an EMBL/GenBank/DDBJ whole genome shotgun (WGS) entry which is preliminary data.</text>
</comment>
<evidence type="ECO:0000256" key="2">
    <source>
        <dbReference type="ARBA" id="ARBA00022692"/>
    </source>
</evidence>